<organism evidence="1 2">
    <name type="scientific">Thalassoglobus neptunius</name>
    <dbReference type="NCBI Taxonomy" id="1938619"/>
    <lineage>
        <taxon>Bacteria</taxon>
        <taxon>Pseudomonadati</taxon>
        <taxon>Planctomycetota</taxon>
        <taxon>Planctomycetia</taxon>
        <taxon>Planctomycetales</taxon>
        <taxon>Planctomycetaceae</taxon>
        <taxon>Thalassoglobus</taxon>
    </lineage>
</organism>
<proteinExistence type="predicted"/>
<evidence type="ECO:0000313" key="2">
    <source>
        <dbReference type="Proteomes" id="UP000317243"/>
    </source>
</evidence>
<dbReference type="Proteomes" id="UP000317243">
    <property type="component" value="Unassembled WGS sequence"/>
</dbReference>
<comment type="caution">
    <text evidence="1">The sequence shown here is derived from an EMBL/GenBank/DDBJ whole genome shotgun (WGS) entry which is preliminary data.</text>
</comment>
<dbReference type="OrthoDB" id="283820at2"/>
<accession>A0A5C5WLG6</accession>
<protein>
    <submittedName>
        <fullName evidence="1">Uncharacterized protein</fullName>
    </submittedName>
</protein>
<dbReference type="RefSeq" id="WP_146511010.1">
    <property type="nucleotide sequence ID" value="NZ_SIHI01000013.1"/>
</dbReference>
<dbReference type="AlphaFoldDB" id="A0A5C5WLG6"/>
<dbReference type="EMBL" id="SIHI01000013">
    <property type="protein sequence ID" value="TWT51518.1"/>
    <property type="molecule type" value="Genomic_DNA"/>
</dbReference>
<sequence length="133" mass="15366">MLFSSSLSSIRDRFFTTNYGSTIILKACGFVEEHHARILSAEDGQVRVRIGFTMFEQFLYNCPRMRPVDVMLRVRHLDDHEEAGEMKELLPAAKCSQVDVEILPKSVGWSQPEFEQFSRKLLWSLRSHFVSPA</sequence>
<gene>
    <name evidence="1" type="ORF">KOR42_35660</name>
</gene>
<reference evidence="1 2" key="1">
    <citation type="submission" date="2019-02" db="EMBL/GenBank/DDBJ databases">
        <title>Deep-cultivation of Planctomycetes and their phenomic and genomic characterization uncovers novel biology.</title>
        <authorList>
            <person name="Wiegand S."/>
            <person name="Jogler M."/>
            <person name="Boedeker C."/>
            <person name="Pinto D."/>
            <person name="Vollmers J."/>
            <person name="Rivas-Marin E."/>
            <person name="Kohn T."/>
            <person name="Peeters S.H."/>
            <person name="Heuer A."/>
            <person name="Rast P."/>
            <person name="Oberbeckmann S."/>
            <person name="Bunk B."/>
            <person name="Jeske O."/>
            <person name="Meyerdierks A."/>
            <person name="Storesund J.E."/>
            <person name="Kallscheuer N."/>
            <person name="Luecker S."/>
            <person name="Lage O.M."/>
            <person name="Pohl T."/>
            <person name="Merkel B.J."/>
            <person name="Hornburger P."/>
            <person name="Mueller R.-W."/>
            <person name="Bruemmer F."/>
            <person name="Labrenz M."/>
            <person name="Spormann A.M."/>
            <person name="Op Den Camp H."/>
            <person name="Overmann J."/>
            <person name="Amann R."/>
            <person name="Jetten M.S.M."/>
            <person name="Mascher T."/>
            <person name="Medema M.H."/>
            <person name="Devos D.P."/>
            <person name="Kaster A.-K."/>
            <person name="Ovreas L."/>
            <person name="Rohde M."/>
            <person name="Galperin M.Y."/>
            <person name="Jogler C."/>
        </authorList>
    </citation>
    <scope>NUCLEOTIDE SEQUENCE [LARGE SCALE GENOMIC DNA]</scope>
    <source>
        <strain evidence="1 2">KOR42</strain>
    </source>
</reference>
<evidence type="ECO:0000313" key="1">
    <source>
        <dbReference type="EMBL" id="TWT51518.1"/>
    </source>
</evidence>
<keyword evidence="2" id="KW-1185">Reference proteome</keyword>
<name>A0A5C5WLG6_9PLAN</name>